<dbReference type="VEuPathDB" id="FungiDB:H257_10409"/>
<dbReference type="InterPro" id="IPR018490">
    <property type="entry name" value="cNMP-bd_dom_sf"/>
</dbReference>
<dbReference type="PROSITE" id="PS00888">
    <property type="entry name" value="CNMP_BINDING_1"/>
    <property type="match status" value="1"/>
</dbReference>
<dbReference type="NCBIfam" id="TIGR00979">
    <property type="entry name" value="fumC_II"/>
    <property type="match status" value="1"/>
</dbReference>
<dbReference type="InterPro" id="IPR000595">
    <property type="entry name" value="cNMP-bd_dom"/>
</dbReference>
<dbReference type="Pfam" id="PF10415">
    <property type="entry name" value="FumaraseC_C"/>
    <property type="match status" value="1"/>
</dbReference>
<feature type="domain" description="Cyclic nucleotide-binding" evidence="5">
    <location>
        <begin position="599"/>
        <end position="720"/>
    </location>
</feature>
<dbReference type="Pfam" id="PF00206">
    <property type="entry name" value="Lyase_1"/>
    <property type="match status" value="1"/>
</dbReference>
<feature type="region of interest" description="Disordered" evidence="4">
    <location>
        <begin position="195"/>
        <end position="225"/>
    </location>
</feature>
<comment type="similarity">
    <text evidence="1">Belongs to the class-II fumarase/aspartase family. Fumarase subfamily.</text>
</comment>
<dbReference type="Gene3D" id="1.10.275.10">
    <property type="entry name" value="Fumarase/aspartase (N-terminal domain)"/>
    <property type="match status" value="1"/>
</dbReference>
<reference evidence="6 7" key="1">
    <citation type="submission" date="2018-08" db="EMBL/GenBank/DDBJ databases">
        <title>Aphanomyces genome sequencing and annotation.</title>
        <authorList>
            <person name="Minardi D."/>
            <person name="Oidtmann B."/>
            <person name="Van Der Giezen M."/>
            <person name="Studholme D.J."/>
        </authorList>
    </citation>
    <scope>NUCLEOTIDE SEQUENCE [LARGE SCALE GENOMIC DNA]</scope>
    <source>
        <strain evidence="6 7">SA</strain>
    </source>
</reference>
<dbReference type="InterPro" id="IPR022761">
    <property type="entry name" value="Fumarate_lyase_N"/>
</dbReference>
<feature type="compositionally biased region" description="Gly residues" evidence="4">
    <location>
        <begin position="195"/>
        <end position="218"/>
    </location>
</feature>
<dbReference type="PROSITE" id="PS00163">
    <property type="entry name" value="FUMARATE_LYASES"/>
    <property type="match status" value="1"/>
</dbReference>
<feature type="region of interest" description="Disordered" evidence="4">
    <location>
        <begin position="55"/>
        <end position="84"/>
    </location>
</feature>
<organism evidence="6 7">
    <name type="scientific">Aphanomyces astaci</name>
    <name type="common">Crayfish plague agent</name>
    <dbReference type="NCBI Taxonomy" id="112090"/>
    <lineage>
        <taxon>Eukaryota</taxon>
        <taxon>Sar</taxon>
        <taxon>Stramenopiles</taxon>
        <taxon>Oomycota</taxon>
        <taxon>Saprolegniomycetes</taxon>
        <taxon>Saprolegniales</taxon>
        <taxon>Verrucalvaceae</taxon>
        <taxon>Aphanomyces</taxon>
    </lineage>
</organism>
<dbReference type="PANTHER" id="PTHR11444:SF1">
    <property type="entry name" value="FUMARATE HYDRATASE, MITOCHONDRIAL"/>
    <property type="match status" value="1"/>
</dbReference>
<dbReference type="GO" id="GO:0006106">
    <property type="term" value="P:fumarate metabolic process"/>
    <property type="evidence" value="ECO:0007669"/>
    <property type="project" value="InterPro"/>
</dbReference>
<proteinExistence type="inferred from homology"/>
<dbReference type="NCBIfam" id="NF008909">
    <property type="entry name" value="PRK12273.1"/>
    <property type="match status" value="1"/>
</dbReference>
<dbReference type="SUPFAM" id="SSF51206">
    <property type="entry name" value="cAMP-binding domain-like"/>
    <property type="match status" value="1"/>
</dbReference>
<dbReference type="FunFam" id="1.10.40.30:FF:000002">
    <property type="entry name" value="Fumarate hydratase class II"/>
    <property type="match status" value="1"/>
</dbReference>
<name>A0A397DNZ1_APHAT</name>
<dbReference type="EC" id="4.2.1.2" evidence="2"/>
<evidence type="ECO:0000256" key="4">
    <source>
        <dbReference type="SAM" id="MobiDB-lite"/>
    </source>
</evidence>
<dbReference type="InterPro" id="IPR018951">
    <property type="entry name" value="Fumarase_C_C"/>
</dbReference>
<dbReference type="InterPro" id="IPR005677">
    <property type="entry name" value="Fum_hydII"/>
</dbReference>
<sequence length="1206" mass="129685">MASKANGSSAGHRRPLGPTLAPIVRGSSTTKITNAHKGQGPTMNVVDDMLRAAELPSSANSSAADTDADQFREDAQEVTSSVAETDDIVDLPPSRSLAQLTASASKSRITSTSPRLVDLASMLAIPMDKADMSPGTIDIPTSSSSSNLHVGSNSGSLIMNTSNHSNLTMSKSKSTQILSPASALLLKVAELAGGSGSARGGSGSARGGSGSVRGGSGSARGMSPGGLLMRVPSKSTLLSQQNGSSKRMVEAVGKVLHQMTPSQEGARQSIADGAAAVARKGHDVAAAVSKRFSLLRADTTVNAEELEHELNDMAASHVSKLAQQQQAPYCISIHSKAKMGWDAVVAVVTLYAVVVVPMDLSFNLWDAYTWFRGVQGLVDVIFSLDILVAFRTSFLISSTHEEVMDINSIRRHYLTLWFWVDCVGTIPSSVLGDALRLSDFTYLRLLVFLRVCCHFVWVVPFQSNDTLGVKYLSSYYRGLVVTSGSDLGPVTRPERVWGTVMFTVGIIANACVAGICASVLAQMNKVQDEQVQRQDSIDVCLRNCHATNSLTSKINLFYNSAHSHESAHHASDLFHGMPEKLHFELSVALNQSFLKKVPLFRALEPEGIVALMECVEETVAMPGDVIIRAGEEGRAFYMIKMGSVEVYDNMGPQGSRVSIKHMLAGEFFGEMSLIRQGNASANVVATSFCVLLVLYKEVFHWITMENEHLKSFMERSEVRRSNEATEARHVKHNETLARLSTAAGVRVETDSLGKVDVDASKYWGAQTQRSLENFPIGGDRERMPMPVIKAMGIVKKCAAKYNLKLGKLDKAIAENIIKAADDVIAGKLDDHFPLVVFQTGSGTQSNMNTNEVISNRAIEFMGGELGSKSPVHPNDHVNMGQSSNDSFPTAMHIAAVLEIHRVLLPGLRKLHAALDAKVTEFDDIIKIGRTHTQDATPMTLGQEFSGYREQIAYSIQRVEAVLPNLYKLALGGTAVGTGLNTTKGYDKEIAAIIADETKFPFVTAPNKFEALAANDAVVEASGALNTIACSLMKIANDIRFLGSGPRSGLGELNLPANEPGSSIMPGKVNPTQCEAITMVCAQVIGNHVAVTVGGSNGHFELNVFKPVMISNLISSIRLIGDSAVAFTDNCVVGIEANRDTIDRLMKNSLMLVTALNPHIGYDKASKAAKKAHTEGTTLKEAVLALEYLTSDEFDRYVRPEDMIGPK</sequence>
<dbReference type="InterPro" id="IPR024083">
    <property type="entry name" value="Fumarase/histidase_N"/>
</dbReference>
<dbReference type="InterPro" id="IPR000362">
    <property type="entry name" value="Fumarate_lyase_fam"/>
</dbReference>
<dbReference type="HAMAP" id="MF_00743">
    <property type="entry name" value="FumaraseC"/>
    <property type="match status" value="1"/>
</dbReference>
<dbReference type="PROSITE" id="PS50042">
    <property type="entry name" value="CNMP_BINDING_3"/>
    <property type="match status" value="1"/>
</dbReference>
<dbReference type="PRINTS" id="PR00149">
    <property type="entry name" value="FUMRATELYASE"/>
</dbReference>
<evidence type="ECO:0000313" key="7">
    <source>
        <dbReference type="Proteomes" id="UP000265716"/>
    </source>
</evidence>
<evidence type="ECO:0000256" key="1">
    <source>
        <dbReference type="ARBA" id="ARBA00009084"/>
    </source>
</evidence>
<dbReference type="InterPro" id="IPR014710">
    <property type="entry name" value="RmlC-like_jellyroll"/>
</dbReference>
<dbReference type="Gene3D" id="1.20.200.10">
    <property type="entry name" value="Fumarase/aspartase (Central domain)"/>
    <property type="match status" value="1"/>
</dbReference>
<dbReference type="EMBL" id="QUTC01004289">
    <property type="protein sequence ID" value="RHY65528.1"/>
    <property type="molecule type" value="Genomic_DNA"/>
</dbReference>
<keyword evidence="3" id="KW-0456">Lyase</keyword>
<dbReference type="InterPro" id="IPR018488">
    <property type="entry name" value="cNMP-bd_CS"/>
</dbReference>
<gene>
    <name evidence="6" type="ORF">DYB38_006210</name>
</gene>
<dbReference type="Gene3D" id="1.10.40.30">
    <property type="entry name" value="Fumarase/aspartase (C-terminal domain)"/>
    <property type="match status" value="1"/>
</dbReference>
<dbReference type="GO" id="GO:0005739">
    <property type="term" value="C:mitochondrion"/>
    <property type="evidence" value="ECO:0007669"/>
    <property type="project" value="TreeGrafter"/>
</dbReference>
<dbReference type="CDD" id="cd00038">
    <property type="entry name" value="CAP_ED"/>
    <property type="match status" value="1"/>
</dbReference>
<dbReference type="GO" id="GO:0004333">
    <property type="term" value="F:fumarate hydratase activity"/>
    <property type="evidence" value="ECO:0007669"/>
    <property type="project" value="UniProtKB-EC"/>
</dbReference>
<evidence type="ECO:0000256" key="2">
    <source>
        <dbReference type="ARBA" id="ARBA00012921"/>
    </source>
</evidence>
<dbReference type="FunFam" id="1.20.200.10:FF:000001">
    <property type="entry name" value="Fumarate hydratase, mitochondrial"/>
    <property type="match status" value="1"/>
</dbReference>
<dbReference type="GO" id="GO:0006108">
    <property type="term" value="P:malate metabolic process"/>
    <property type="evidence" value="ECO:0007669"/>
    <property type="project" value="TreeGrafter"/>
</dbReference>
<dbReference type="SUPFAM" id="SSF81324">
    <property type="entry name" value="Voltage-gated potassium channels"/>
    <property type="match status" value="1"/>
</dbReference>
<evidence type="ECO:0000256" key="3">
    <source>
        <dbReference type="ARBA" id="ARBA00023239"/>
    </source>
</evidence>
<protein>
    <recommendedName>
        <fullName evidence="2">fumarate hydratase</fullName>
        <ecNumber evidence="2">4.2.1.2</ecNumber>
    </recommendedName>
</protein>
<feature type="region of interest" description="Disordered" evidence="4">
    <location>
        <begin position="1"/>
        <end position="25"/>
    </location>
</feature>
<dbReference type="AlphaFoldDB" id="A0A397DNZ1"/>
<dbReference type="InterPro" id="IPR008948">
    <property type="entry name" value="L-Aspartase-like"/>
</dbReference>
<dbReference type="VEuPathDB" id="FungiDB:H257_10410"/>
<dbReference type="Pfam" id="PF00027">
    <property type="entry name" value="cNMP_binding"/>
    <property type="match status" value="1"/>
</dbReference>
<dbReference type="PANTHER" id="PTHR11444">
    <property type="entry name" value="ASPARTATEAMMONIA/ARGININOSUCCINATE/ADENYLOSUCCINATE LYASE"/>
    <property type="match status" value="1"/>
</dbReference>
<evidence type="ECO:0000313" key="6">
    <source>
        <dbReference type="EMBL" id="RHY65528.1"/>
    </source>
</evidence>
<comment type="caution">
    <text evidence="6">The sequence shown here is derived from an EMBL/GenBank/DDBJ whole genome shotgun (WGS) entry which is preliminary data.</text>
</comment>
<dbReference type="SUPFAM" id="SSF48557">
    <property type="entry name" value="L-aspartase-like"/>
    <property type="match status" value="1"/>
</dbReference>
<dbReference type="FunFam" id="1.10.275.10:FF:000001">
    <property type="entry name" value="Fumarate hydratase, mitochondrial"/>
    <property type="match status" value="1"/>
</dbReference>
<accession>A0A397DNZ1</accession>
<dbReference type="SMART" id="SM00100">
    <property type="entry name" value="cNMP"/>
    <property type="match status" value="1"/>
</dbReference>
<dbReference type="CDD" id="cd01362">
    <property type="entry name" value="Fumarase_classII"/>
    <property type="match status" value="1"/>
</dbReference>
<evidence type="ECO:0000259" key="5">
    <source>
        <dbReference type="PROSITE" id="PS50042"/>
    </source>
</evidence>
<dbReference type="Proteomes" id="UP000265716">
    <property type="component" value="Unassembled WGS sequence"/>
</dbReference>
<dbReference type="GO" id="GO:0006099">
    <property type="term" value="P:tricarboxylic acid cycle"/>
    <property type="evidence" value="ECO:0007669"/>
    <property type="project" value="InterPro"/>
</dbReference>
<dbReference type="Gene3D" id="2.60.120.10">
    <property type="entry name" value="Jelly Rolls"/>
    <property type="match status" value="1"/>
</dbReference>
<dbReference type="InterPro" id="IPR020557">
    <property type="entry name" value="Fumarate_lyase_CS"/>
</dbReference>